<protein>
    <recommendedName>
        <fullName evidence="1">Cyclic nucleotide-binding domain-containing protein</fullName>
    </recommendedName>
</protein>
<feature type="domain" description="Cyclic nucleotide-binding" evidence="1">
    <location>
        <begin position="29"/>
        <end position="115"/>
    </location>
</feature>
<gene>
    <name evidence="2" type="ORF">BBI00_08045</name>
</gene>
<reference evidence="3" key="1">
    <citation type="submission" date="2016-07" db="EMBL/GenBank/DDBJ databases">
        <authorList>
            <person name="Florea S."/>
            <person name="Webb J.S."/>
            <person name="Jaromczyk J."/>
            <person name="Schardl C.L."/>
        </authorList>
    </citation>
    <scope>NUCLEOTIDE SEQUENCE [LARGE SCALE GENOMIC DNA]</scope>
    <source>
        <strain evidence="3">CC-VM-7</strain>
    </source>
</reference>
<dbReference type="AlphaFoldDB" id="A0A1B8ZRS7"/>
<dbReference type="InterPro" id="IPR000595">
    <property type="entry name" value="cNMP-bd_dom"/>
</dbReference>
<dbReference type="OrthoDB" id="680421at2"/>
<sequence>MELLEYLQKGAGLSTEKAHIVDEIFDYIELPKGYQLLNEGKQSKKIFYVEKGMMRLYYLKDGKDITHDFFDETKFYAPIENIFLNQPYPYYLEMLENGTIRTADFMKVEKIMETDTALQRFSRHVLVGTIKRLAEQLYSIQFQSAQERYQLLIKRHPNILLRSSLGHIASYLGITQSTLSVIRGEKSR</sequence>
<dbReference type="InterPro" id="IPR014710">
    <property type="entry name" value="RmlC-like_jellyroll"/>
</dbReference>
<evidence type="ECO:0000259" key="1">
    <source>
        <dbReference type="Pfam" id="PF00027"/>
    </source>
</evidence>
<proteinExistence type="predicted"/>
<accession>A0A1B8ZRS7</accession>
<name>A0A1B8ZRS7_9FLAO</name>
<comment type="caution">
    <text evidence="2">The sequence shown here is derived from an EMBL/GenBank/DDBJ whole genome shotgun (WGS) entry which is preliminary data.</text>
</comment>
<evidence type="ECO:0000313" key="2">
    <source>
        <dbReference type="EMBL" id="OCA74291.1"/>
    </source>
</evidence>
<dbReference type="InterPro" id="IPR018490">
    <property type="entry name" value="cNMP-bd_dom_sf"/>
</dbReference>
<dbReference type="Pfam" id="PF00027">
    <property type="entry name" value="cNMP_binding"/>
    <property type="match status" value="1"/>
</dbReference>
<organism evidence="2 3">
    <name type="scientific">Chryseobacterium arthrosphaerae</name>
    <dbReference type="NCBI Taxonomy" id="651561"/>
    <lineage>
        <taxon>Bacteria</taxon>
        <taxon>Pseudomonadati</taxon>
        <taxon>Bacteroidota</taxon>
        <taxon>Flavobacteriia</taxon>
        <taxon>Flavobacteriales</taxon>
        <taxon>Weeksellaceae</taxon>
        <taxon>Chryseobacterium group</taxon>
        <taxon>Chryseobacterium</taxon>
    </lineage>
</organism>
<dbReference type="RefSeq" id="WP_065398281.1">
    <property type="nucleotide sequence ID" value="NZ_MAYG01000001.1"/>
</dbReference>
<evidence type="ECO:0000313" key="3">
    <source>
        <dbReference type="Proteomes" id="UP000093432"/>
    </source>
</evidence>
<dbReference type="EMBL" id="MAYG01000001">
    <property type="protein sequence ID" value="OCA74291.1"/>
    <property type="molecule type" value="Genomic_DNA"/>
</dbReference>
<dbReference type="Proteomes" id="UP000093432">
    <property type="component" value="Unassembled WGS sequence"/>
</dbReference>
<dbReference type="SUPFAM" id="SSF51206">
    <property type="entry name" value="cAMP-binding domain-like"/>
    <property type="match status" value="1"/>
</dbReference>
<dbReference type="Gene3D" id="2.60.120.10">
    <property type="entry name" value="Jelly Rolls"/>
    <property type="match status" value="1"/>
</dbReference>
<dbReference type="STRING" id="651561.BBI00_08045"/>